<dbReference type="Gene3D" id="2.40.10.220">
    <property type="entry name" value="predicted glycosyltransferase like domains"/>
    <property type="match status" value="1"/>
</dbReference>
<evidence type="ECO:0000313" key="3">
    <source>
        <dbReference type="Proteomes" id="UP001595444"/>
    </source>
</evidence>
<dbReference type="InterPro" id="IPR009875">
    <property type="entry name" value="PilZ_domain"/>
</dbReference>
<comment type="caution">
    <text evidence="2">The sequence shown here is derived from an EMBL/GenBank/DDBJ whole genome shotgun (WGS) entry which is preliminary data.</text>
</comment>
<evidence type="ECO:0000259" key="1">
    <source>
        <dbReference type="Pfam" id="PF07238"/>
    </source>
</evidence>
<sequence>MPKMHANEHSNPPSGTHDVRHYKRRSVLWPARLIVGKHIIACQIWNLSLGGARIRVDLPLKEGTALVLSVIGRGDIQARVVWVEDEATGLAFDTPADKVKVMFSDRLHILGLDAD</sequence>
<dbReference type="Pfam" id="PF07238">
    <property type="entry name" value="PilZ"/>
    <property type="match status" value="1"/>
</dbReference>
<gene>
    <name evidence="2" type="ORF">ACFOKA_17615</name>
</gene>
<feature type="domain" description="PilZ" evidence="1">
    <location>
        <begin position="19"/>
        <end position="96"/>
    </location>
</feature>
<name>A0ABV7D9A3_9PROT</name>
<dbReference type="EMBL" id="JBHRSL010000028">
    <property type="protein sequence ID" value="MFC3053721.1"/>
    <property type="molecule type" value="Genomic_DNA"/>
</dbReference>
<dbReference type="Proteomes" id="UP001595444">
    <property type="component" value="Unassembled WGS sequence"/>
</dbReference>
<protein>
    <submittedName>
        <fullName evidence="2">PilZ domain-containing protein</fullName>
    </submittedName>
</protein>
<evidence type="ECO:0000313" key="2">
    <source>
        <dbReference type="EMBL" id="MFC3053721.1"/>
    </source>
</evidence>
<accession>A0ABV7D9A3</accession>
<proteinExistence type="predicted"/>
<keyword evidence="3" id="KW-1185">Reference proteome</keyword>
<dbReference type="SUPFAM" id="SSF141371">
    <property type="entry name" value="PilZ domain-like"/>
    <property type="match status" value="1"/>
</dbReference>
<dbReference type="RefSeq" id="WP_194214460.1">
    <property type="nucleotide sequence ID" value="NZ_CP061205.1"/>
</dbReference>
<organism evidence="2 3">
    <name type="scientific">Kordiimonas pumila</name>
    <dbReference type="NCBI Taxonomy" id="2161677"/>
    <lineage>
        <taxon>Bacteria</taxon>
        <taxon>Pseudomonadati</taxon>
        <taxon>Pseudomonadota</taxon>
        <taxon>Alphaproteobacteria</taxon>
        <taxon>Kordiimonadales</taxon>
        <taxon>Kordiimonadaceae</taxon>
        <taxon>Kordiimonas</taxon>
    </lineage>
</organism>
<reference evidence="3" key="1">
    <citation type="journal article" date="2019" name="Int. J. Syst. Evol. Microbiol.">
        <title>The Global Catalogue of Microorganisms (GCM) 10K type strain sequencing project: providing services to taxonomists for standard genome sequencing and annotation.</title>
        <authorList>
            <consortium name="The Broad Institute Genomics Platform"/>
            <consortium name="The Broad Institute Genome Sequencing Center for Infectious Disease"/>
            <person name="Wu L."/>
            <person name="Ma J."/>
        </authorList>
    </citation>
    <scope>NUCLEOTIDE SEQUENCE [LARGE SCALE GENOMIC DNA]</scope>
    <source>
        <strain evidence="3">KCTC 62164</strain>
    </source>
</reference>